<proteinExistence type="predicted"/>
<evidence type="ECO:0000313" key="1">
    <source>
        <dbReference type="EMBL" id="DAF44336.1"/>
    </source>
</evidence>
<protein>
    <submittedName>
        <fullName evidence="1">Uncharacterized protein</fullName>
    </submittedName>
</protein>
<accession>A0A8S5S097</accession>
<name>A0A8S5S097_9CAUD</name>
<organism evidence="1">
    <name type="scientific">Podoviridae sp. ct8Lf7</name>
    <dbReference type="NCBI Taxonomy" id="2827723"/>
    <lineage>
        <taxon>Viruses</taxon>
        <taxon>Duplodnaviria</taxon>
        <taxon>Heunggongvirae</taxon>
        <taxon>Uroviricota</taxon>
        <taxon>Caudoviricetes</taxon>
    </lineage>
</organism>
<reference evidence="1" key="1">
    <citation type="journal article" date="2021" name="Proc. Natl. Acad. Sci. U.S.A.">
        <title>A Catalog of Tens of Thousands of Viruses from Human Metagenomes Reveals Hidden Associations with Chronic Diseases.</title>
        <authorList>
            <person name="Tisza M.J."/>
            <person name="Buck C.B."/>
        </authorList>
    </citation>
    <scope>NUCLEOTIDE SEQUENCE</scope>
    <source>
        <strain evidence="1">Ct8Lf7</strain>
    </source>
</reference>
<sequence length="44" mass="5070">MSVVFVIWITWDRTFIQIIIYCDTIICKNPLISSCTIPIIPSVL</sequence>
<dbReference type="EMBL" id="BK032511">
    <property type="protein sequence ID" value="DAF44336.1"/>
    <property type="molecule type" value="Genomic_DNA"/>
</dbReference>